<protein>
    <recommendedName>
        <fullName evidence="4">O-antigen ligase domain-containing protein</fullName>
    </recommendedName>
</protein>
<dbReference type="Proteomes" id="UP000184192">
    <property type="component" value="Unassembled WGS sequence"/>
</dbReference>
<feature type="transmembrane region" description="Helical" evidence="1">
    <location>
        <begin position="168"/>
        <end position="196"/>
    </location>
</feature>
<dbReference type="EMBL" id="FQZN01000031">
    <property type="protein sequence ID" value="SHJ48530.1"/>
    <property type="molecule type" value="Genomic_DNA"/>
</dbReference>
<accession>A0A1M6JPB5</accession>
<keyword evidence="1" id="KW-0472">Membrane</keyword>
<sequence length="361" mass="42002">MKIRKVTCNSFFLVLYLFLAVSICYVPHIVKSLLTAILFLLPFTFIVLNKEIAHKLAGKVCFFICIFFLFFFIQLLNARVSFSVFYIISSFVLAYTLLTQPFSIKYVKLGFYLLSSFYFLLLILGYPLDAYMNDSSRNLVSINLIVYVVVIYLLECKQNKSYSLVPSICLLLVSVSAVGRAGILCSLLLLFAYLIYRIANSKYLLFVILLLLLTFVLVFVDDILILYDNLFAKTRFAAEGLESSEREELINTYFSHLNLKTFLIGYDYSQNLLFKSYSFNPHNSFLRLHYYIGLLILPILYCFSKTLCRLFWKFDIFISLLFLVLLIRGFVDTIFFFDKYDFVIVAMVIMPFYNKVSPKNS</sequence>
<dbReference type="AlphaFoldDB" id="A0A1M6JPB5"/>
<evidence type="ECO:0000256" key="1">
    <source>
        <dbReference type="SAM" id="Phobius"/>
    </source>
</evidence>
<keyword evidence="1" id="KW-0812">Transmembrane</keyword>
<organism evidence="2 3">
    <name type="scientific">Bacteroides stercorirosoris</name>
    <dbReference type="NCBI Taxonomy" id="871324"/>
    <lineage>
        <taxon>Bacteria</taxon>
        <taxon>Pseudomonadati</taxon>
        <taxon>Bacteroidota</taxon>
        <taxon>Bacteroidia</taxon>
        <taxon>Bacteroidales</taxon>
        <taxon>Bacteroidaceae</taxon>
        <taxon>Bacteroides</taxon>
    </lineage>
</organism>
<feature type="transmembrane region" description="Helical" evidence="1">
    <location>
        <begin position="202"/>
        <end position="227"/>
    </location>
</feature>
<feature type="transmembrane region" description="Helical" evidence="1">
    <location>
        <begin position="140"/>
        <end position="156"/>
    </location>
</feature>
<dbReference type="RefSeq" id="WP_073314567.1">
    <property type="nucleotide sequence ID" value="NZ_FQZN01000031.1"/>
</dbReference>
<feature type="transmembrane region" description="Helical" evidence="1">
    <location>
        <begin position="310"/>
        <end position="328"/>
    </location>
</feature>
<feature type="transmembrane region" description="Helical" evidence="1">
    <location>
        <begin position="56"/>
        <end position="74"/>
    </location>
</feature>
<feature type="transmembrane region" description="Helical" evidence="1">
    <location>
        <begin position="286"/>
        <end position="303"/>
    </location>
</feature>
<name>A0A1M6JPB5_9BACE</name>
<keyword evidence="1" id="KW-1133">Transmembrane helix</keyword>
<proteinExistence type="predicted"/>
<keyword evidence="3" id="KW-1185">Reference proteome</keyword>
<reference evidence="3" key="1">
    <citation type="submission" date="2016-11" db="EMBL/GenBank/DDBJ databases">
        <authorList>
            <person name="Varghese N."/>
            <person name="Submissions S."/>
        </authorList>
    </citation>
    <scope>NUCLEOTIDE SEQUENCE [LARGE SCALE GENOMIC DNA]</scope>
    <source>
        <strain evidence="3">DSM 26884</strain>
    </source>
</reference>
<evidence type="ECO:0000313" key="3">
    <source>
        <dbReference type="Proteomes" id="UP000184192"/>
    </source>
</evidence>
<dbReference type="GeneID" id="92713994"/>
<gene>
    <name evidence="2" type="ORF">SAMN05444350_1316</name>
</gene>
<feature type="transmembrane region" description="Helical" evidence="1">
    <location>
        <begin position="32"/>
        <end position="49"/>
    </location>
</feature>
<feature type="transmembrane region" description="Helical" evidence="1">
    <location>
        <begin position="110"/>
        <end position="128"/>
    </location>
</feature>
<evidence type="ECO:0000313" key="2">
    <source>
        <dbReference type="EMBL" id="SHJ48530.1"/>
    </source>
</evidence>
<feature type="transmembrane region" description="Helical" evidence="1">
    <location>
        <begin position="80"/>
        <end position="98"/>
    </location>
</feature>
<evidence type="ECO:0008006" key="4">
    <source>
        <dbReference type="Google" id="ProtNLM"/>
    </source>
</evidence>